<evidence type="ECO:0000313" key="7">
    <source>
        <dbReference type="Proteomes" id="UP000606720"/>
    </source>
</evidence>
<dbReference type="Gene3D" id="3.40.190.290">
    <property type="match status" value="1"/>
</dbReference>
<dbReference type="PROSITE" id="PS50931">
    <property type="entry name" value="HTH_LYSR"/>
    <property type="match status" value="1"/>
</dbReference>
<dbReference type="AlphaFoldDB" id="A0A923LMT6"/>
<dbReference type="RefSeq" id="WP_186866610.1">
    <property type="nucleotide sequence ID" value="NZ_JACOPH010000003.1"/>
</dbReference>
<dbReference type="PANTHER" id="PTHR30126:SF64">
    <property type="entry name" value="HTH-TYPE TRANSCRIPTIONAL REGULATOR CITR"/>
    <property type="match status" value="1"/>
</dbReference>
<dbReference type="Pfam" id="PF03466">
    <property type="entry name" value="LysR_substrate"/>
    <property type="match status" value="1"/>
</dbReference>
<dbReference type="SUPFAM" id="SSF53850">
    <property type="entry name" value="Periplasmic binding protein-like II"/>
    <property type="match status" value="1"/>
</dbReference>
<comment type="caution">
    <text evidence="6">The sequence shown here is derived from an EMBL/GenBank/DDBJ whole genome shotgun (WGS) entry which is preliminary data.</text>
</comment>
<accession>A0A923LMT6</accession>
<evidence type="ECO:0000256" key="2">
    <source>
        <dbReference type="ARBA" id="ARBA00023015"/>
    </source>
</evidence>
<keyword evidence="2" id="KW-0805">Transcription regulation</keyword>
<dbReference type="PRINTS" id="PR00039">
    <property type="entry name" value="HTHLYSR"/>
</dbReference>
<evidence type="ECO:0000256" key="4">
    <source>
        <dbReference type="ARBA" id="ARBA00023163"/>
    </source>
</evidence>
<dbReference type="InterPro" id="IPR036388">
    <property type="entry name" value="WH-like_DNA-bd_sf"/>
</dbReference>
<evidence type="ECO:0000256" key="1">
    <source>
        <dbReference type="ARBA" id="ARBA00009437"/>
    </source>
</evidence>
<dbReference type="FunFam" id="1.10.10.10:FF:000001">
    <property type="entry name" value="LysR family transcriptional regulator"/>
    <property type="match status" value="1"/>
</dbReference>
<comment type="similarity">
    <text evidence="1">Belongs to the LysR transcriptional regulatory family.</text>
</comment>
<dbReference type="EMBL" id="JACOPH010000003">
    <property type="protein sequence ID" value="MBC5713780.1"/>
    <property type="molecule type" value="Genomic_DNA"/>
</dbReference>
<dbReference type="InterPro" id="IPR005119">
    <property type="entry name" value="LysR_subst-bd"/>
</dbReference>
<keyword evidence="7" id="KW-1185">Reference proteome</keyword>
<dbReference type="GO" id="GO:0000976">
    <property type="term" value="F:transcription cis-regulatory region binding"/>
    <property type="evidence" value="ECO:0007669"/>
    <property type="project" value="TreeGrafter"/>
</dbReference>
<dbReference type="SUPFAM" id="SSF46785">
    <property type="entry name" value="Winged helix' DNA-binding domain"/>
    <property type="match status" value="1"/>
</dbReference>
<dbReference type="InterPro" id="IPR000847">
    <property type="entry name" value="LysR_HTH_N"/>
</dbReference>
<feature type="domain" description="HTH lysR-type" evidence="5">
    <location>
        <begin position="9"/>
        <end position="60"/>
    </location>
</feature>
<evidence type="ECO:0000256" key="3">
    <source>
        <dbReference type="ARBA" id="ARBA00023125"/>
    </source>
</evidence>
<reference evidence="6" key="1">
    <citation type="submission" date="2020-08" db="EMBL/GenBank/DDBJ databases">
        <title>Genome public.</title>
        <authorList>
            <person name="Liu C."/>
            <person name="Sun Q."/>
        </authorList>
    </citation>
    <scope>NUCLEOTIDE SEQUENCE</scope>
    <source>
        <strain evidence="6">BX1005</strain>
    </source>
</reference>
<dbReference type="GO" id="GO:0003700">
    <property type="term" value="F:DNA-binding transcription factor activity"/>
    <property type="evidence" value="ECO:0007669"/>
    <property type="project" value="InterPro"/>
</dbReference>
<sequence>MNQNLSAYRIFYTVAHAGNISKAAKELYISQPAISKSIQKLEDGIGCKLFLRSSRGVTLTEEGELLYSYVKNAFETLTLGEEKLHRSIELGVGHLKIGVSSTLCKYLLLPYLKEFIKRHPHISISITCQSTNDTLKLLEENKIDIGLIGKPDNTKNIQFDYLEEIEDIFVATKDYLRNLKMRGVTKSHILQNSTLMLLDKHNMTRQYIDDYLQINHIHVQDSIDISDMDLLIEFAKIGVGVACVIKSFVTSELADGTLIEIPLGIPIHKREVGFAYKTQLKPSKSLRAFIEFYRGYTP</sequence>
<protein>
    <submittedName>
        <fullName evidence="6">LysR family transcriptional regulator</fullName>
    </submittedName>
</protein>
<name>A0A923LMT6_9FIRM</name>
<dbReference type="Gene3D" id="1.10.10.10">
    <property type="entry name" value="Winged helix-like DNA-binding domain superfamily/Winged helix DNA-binding domain"/>
    <property type="match status" value="1"/>
</dbReference>
<dbReference type="CDD" id="cd05466">
    <property type="entry name" value="PBP2_LTTR_substrate"/>
    <property type="match status" value="1"/>
</dbReference>
<proteinExistence type="inferred from homology"/>
<organism evidence="6 7">
    <name type="scientific">Roseburia zhanii</name>
    <dbReference type="NCBI Taxonomy" id="2763064"/>
    <lineage>
        <taxon>Bacteria</taxon>
        <taxon>Bacillati</taxon>
        <taxon>Bacillota</taxon>
        <taxon>Clostridia</taxon>
        <taxon>Lachnospirales</taxon>
        <taxon>Lachnospiraceae</taxon>
        <taxon>Roseburia</taxon>
    </lineage>
</organism>
<dbReference type="Pfam" id="PF00126">
    <property type="entry name" value="HTH_1"/>
    <property type="match status" value="1"/>
</dbReference>
<dbReference type="InterPro" id="IPR036390">
    <property type="entry name" value="WH_DNA-bd_sf"/>
</dbReference>
<evidence type="ECO:0000313" key="6">
    <source>
        <dbReference type="EMBL" id="MBC5713780.1"/>
    </source>
</evidence>
<keyword evidence="3" id="KW-0238">DNA-binding</keyword>
<gene>
    <name evidence="6" type="ORF">H8S17_06045</name>
</gene>
<keyword evidence="4" id="KW-0804">Transcription</keyword>
<dbReference type="Proteomes" id="UP000606720">
    <property type="component" value="Unassembled WGS sequence"/>
</dbReference>
<evidence type="ECO:0000259" key="5">
    <source>
        <dbReference type="PROSITE" id="PS50931"/>
    </source>
</evidence>
<dbReference type="PANTHER" id="PTHR30126">
    <property type="entry name" value="HTH-TYPE TRANSCRIPTIONAL REGULATOR"/>
    <property type="match status" value="1"/>
</dbReference>